<comment type="similarity">
    <text evidence="2 10">Belongs to the glycosyltransferase 31 family.</text>
</comment>
<dbReference type="AlphaFoldDB" id="A0A4R8RYQ5"/>
<accession>A0A4R8RYQ5</accession>
<dbReference type="GO" id="GO:0016758">
    <property type="term" value="F:hexosyltransferase activity"/>
    <property type="evidence" value="ECO:0007669"/>
    <property type="project" value="InterPro"/>
</dbReference>
<feature type="compositionally biased region" description="Polar residues" evidence="11">
    <location>
        <begin position="33"/>
        <end position="43"/>
    </location>
</feature>
<dbReference type="Proteomes" id="UP000295703">
    <property type="component" value="Unassembled WGS sequence"/>
</dbReference>
<evidence type="ECO:0000256" key="4">
    <source>
        <dbReference type="ARBA" id="ARBA00022679"/>
    </source>
</evidence>
<gene>
    <name evidence="12" type="ORF">CTRI78_v000077</name>
</gene>
<organism evidence="12 13">
    <name type="scientific">Colletotrichum trifolii</name>
    <dbReference type="NCBI Taxonomy" id="5466"/>
    <lineage>
        <taxon>Eukaryota</taxon>
        <taxon>Fungi</taxon>
        <taxon>Dikarya</taxon>
        <taxon>Ascomycota</taxon>
        <taxon>Pezizomycotina</taxon>
        <taxon>Sordariomycetes</taxon>
        <taxon>Hypocreomycetidae</taxon>
        <taxon>Glomerellales</taxon>
        <taxon>Glomerellaceae</taxon>
        <taxon>Colletotrichum</taxon>
        <taxon>Colletotrichum orbiculare species complex</taxon>
    </lineage>
</organism>
<keyword evidence="6 10" id="KW-0735">Signal-anchor</keyword>
<evidence type="ECO:0000256" key="3">
    <source>
        <dbReference type="ARBA" id="ARBA00022676"/>
    </source>
</evidence>
<dbReference type="EC" id="2.4.1.-" evidence="10"/>
<dbReference type="EMBL" id="RYZW01000001">
    <property type="protein sequence ID" value="TDZ75042.1"/>
    <property type="molecule type" value="Genomic_DNA"/>
</dbReference>
<dbReference type="GO" id="GO:0000139">
    <property type="term" value="C:Golgi membrane"/>
    <property type="evidence" value="ECO:0007669"/>
    <property type="project" value="UniProtKB-SubCell"/>
</dbReference>
<evidence type="ECO:0000256" key="9">
    <source>
        <dbReference type="ARBA" id="ARBA00023136"/>
    </source>
</evidence>
<dbReference type="InterPro" id="IPR002659">
    <property type="entry name" value="Glyco_trans_31"/>
</dbReference>
<evidence type="ECO:0000256" key="10">
    <source>
        <dbReference type="RuleBase" id="RU363063"/>
    </source>
</evidence>
<name>A0A4R8RYQ5_COLTR</name>
<dbReference type="STRING" id="5466.A0A4R8RYQ5"/>
<evidence type="ECO:0000256" key="11">
    <source>
        <dbReference type="SAM" id="MobiDB-lite"/>
    </source>
</evidence>
<keyword evidence="13" id="KW-1185">Reference proteome</keyword>
<evidence type="ECO:0000256" key="5">
    <source>
        <dbReference type="ARBA" id="ARBA00022692"/>
    </source>
</evidence>
<comment type="caution">
    <text evidence="12">The sequence shown here is derived from an EMBL/GenBank/DDBJ whole genome shotgun (WGS) entry which is preliminary data.</text>
</comment>
<protein>
    <recommendedName>
        <fullName evidence="10">Hexosyltransferase</fullName>
        <ecNumber evidence="10">2.4.1.-</ecNumber>
    </recommendedName>
</protein>
<evidence type="ECO:0000256" key="8">
    <source>
        <dbReference type="ARBA" id="ARBA00023034"/>
    </source>
</evidence>
<sequence>MRVSQGCGGDDKRSESMGTCAAGTAKPHGHSPLTPTCAESATTRPEEERGGEACAKVYGIVNYQRRFFRVFALSIILFFAVFQFLKHDTPRVHHQPFEAPDTQIIVHGDVVEGLPELAYDLRTFPYSPQETPADGNTSKQRAPWLAAVISTAWDVERRMLIRSTWMQLYKDVPFDGRFVVANPGPYWTDMVARENRTFGDIIVLDRIQEDDVTANTIKTLEFFKWLLKNNVSYEFVSKMDTDVWLNARGFWDRFLEPRLVRNYSDERLSNSVERTVIGELYYSPYWDLVFPQGAMYTVTWDVVELLSSLQQRFNVVTGEDMAVAVLLLQGHERVNFINFRGTEKFDYNDKDARNDGSAWARESTHPNAVDHAIVGTDAIVVHRLKDEVDWIRVADCFDESGIKTVPAPSRFKAQKYTSLLWHDFC</sequence>
<evidence type="ECO:0000313" key="13">
    <source>
        <dbReference type="Proteomes" id="UP000295703"/>
    </source>
</evidence>
<dbReference type="Pfam" id="PF01762">
    <property type="entry name" value="Galactosyl_T"/>
    <property type="match status" value="1"/>
</dbReference>
<reference evidence="12 13" key="1">
    <citation type="submission" date="2018-12" db="EMBL/GenBank/DDBJ databases">
        <title>Genome sequence and assembly of Colletotrichum trifolii.</title>
        <authorList>
            <person name="Gan P."/>
            <person name="Shirasu K."/>
        </authorList>
    </citation>
    <scope>NUCLEOTIDE SEQUENCE [LARGE SCALE GENOMIC DNA]</scope>
    <source>
        <strain evidence="12 13">543-2</strain>
    </source>
</reference>
<dbReference type="PANTHER" id="PTHR11214">
    <property type="entry name" value="BETA-1,3-N-ACETYLGLUCOSAMINYLTRANSFERASE"/>
    <property type="match status" value="1"/>
</dbReference>
<evidence type="ECO:0000256" key="2">
    <source>
        <dbReference type="ARBA" id="ARBA00008661"/>
    </source>
</evidence>
<keyword evidence="4" id="KW-0808">Transferase</keyword>
<keyword evidence="8 10" id="KW-0333">Golgi apparatus</keyword>
<evidence type="ECO:0000256" key="1">
    <source>
        <dbReference type="ARBA" id="ARBA00004323"/>
    </source>
</evidence>
<keyword evidence="5 10" id="KW-0812">Transmembrane</keyword>
<evidence type="ECO:0000256" key="6">
    <source>
        <dbReference type="ARBA" id="ARBA00022968"/>
    </source>
</evidence>
<keyword evidence="7 10" id="KW-1133">Transmembrane helix</keyword>
<keyword evidence="3 10" id="KW-0328">Glycosyltransferase</keyword>
<evidence type="ECO:0000313" key="12">
    <source>
        <dbReference type="EMBL" id="TDZ75042.1"/>
    </source>
</evidence>
<comment type="subcellular location">
    <subcellularLocation>
        <location evidence="1 10">Golgi apparatus membrane</location>
        <topology evidence="1 10">Single-pass type II membrane protein</topology>
    </subcellularLocation>
</comment>
<dbReference type="PANTHER" id="PTHR11214:SF351">
    <property type="entry name" value="BETA-1,3-GALACTOSYLTRANSFERASE PVG3"/>
    <property type="match status" value="1"/>
</dbReference>
<proteinExistence type="inferred from homology"/>
<keyword evidence="9 10" id="KW-0472">Membrane</keyword>
<evidence type="ECO:0000256" key="7">
    <source>
        <dbReference type="ARBA" id="ARBA00022989"/>
    </source>
</evidence>
<feature type="transmembrane region" description="Helical" evidence="10">
    <location>
        <begin position="67"/>
        <end position="85"/>
    </location>
</feature>
<feature type="region of interest" description="Disordered" evidence="11">
    <location>
        <begin position="1"/>
        <end position="49"/>
    </location>
</feature>